<dbReference type="InterPro" id="IPR036736">
    <property type="entry name" value="ACP-like_sf"/>
</dbReference>
<evidence type="ECO:0000256" key="3">
    <source>
        <dbReference type="ARBA" id="ARBA00022553"/>
    </source>
</evidence>
<evidence type="ECO:0000256" key="6">
    <source>
        <dbReference type="ARBA" id="ARBA00023194"/>
    </source>
</evidence>
<evidence type="ECO:0000259" key="15">
    <source>
        <dbReference type="PROSITE" id="PS50075"/>
    </source>
</evidence>
<evidence type="ECO:0000256" key="13">
    <source>
        <dbReference type="ARBA" id="ARBA00066981"/>
    </source>
</evidence>
<dbReference type="PROSITE" id="PS52019">
    <property type="entry name" value="PKS_MFAS_DH"/>
    <property type="match status" value="1"/>
</dbReference>
<dbReference type="PROSITE" id="PS00012">
    <property type="entry name" value="PHOSPHOPANTETHEINE"/>
    <property type="match status" value="1"/>
</dbReference>
<dbReference type="InterPro" id="IPR020843">
    <property type="entry name" value="ER"/>
</dbReference>
<dbReference type="InterPro" id="IPR020806">
    <property type="entry name" value="PKS_PP-bd"/>
</dbReference>
<dbReference type="Pfam" id="PF02801">
    <property type="entry name" value="Ketoacyl-synt_C"/>
    <property type="match status" value="1"/>
</dbReference>
<dbReference type="GO" id="GO:0004312">
    <property type="term" value="F:fatty acid synthase activity"/>
    <property type="evidence" value="ECO:0007669"/>
    <property type="project" value="TreeGrafter"/>
</dbReference>
<dbReference type="Pfam" id="PF08990">
    <property type="entry name" value="Docking"/>
    <property type="match status" value="1"/>
</dbReference>
<dbReference type="InterPro" id="IPR032821">
    <property type="entry name" value="PKS_assoc"/>
</dbReference>
<evidence type="ECO:0000259" key="17">
    <source>
        <dbReference type="PROSITE" id="PS52019"/>
    </source>
</evidence>
<dbReference type="PROSITE" id="PS52004">
    <property type="entry name" value="KS3_2"/>
    <property type="match status" value="1"/>
</dbReference>
<dbReference type="InterPro" id="IPR016035">
    <property type="entry name" value="Acyl_Trfase/lysoPLipase"/>
</dbReference>
<dbReference type="InterPro" id="IPR020841">
    <property type="entry name" value="PKS_Beta-ketoAc_synthase_dom"/>
</dbReference>
<comment type="cofactor">
    <cofactor evidence="1">
        <name>pantetheine 4'-phosphate</name>
        <dbReference type="ChEBI" id="CHEBI:47942"/>
    </cofactor>
</comment>
<dbReference type="InterPro" id="IPR016039">
    <property type="entry name" value="Thiolase-like"/>
</dbReference>
<sequence length="2144" mass="226028">MTDVQNGQLVDALRASLKENARLQQQYDQVVAAVSEPIAIVGMACRFPGGVTSPEGLWDLVASGTDGVTGFPENRGWDLENLFHPDPDHAGTSYASESGFLHDADEFDPAFFGISPREALAMDPQQRLMLEISWEALERAGIDPASLRGKEVGVFTGYMYHDYAKGNTDEFGGAPQGVEGYLMTGGAGSVLSGRVSYLFGLEGPAVTVDTACSSSLVTLHWAIQSLRTRESSLALAGGVTVMAAPDVFVDFSRQRGLAPDGRCKAFAASADGTAWAEGAGVVVVERLTDAVRNGHKVLAVIRGSAVNQDGASNGLTAPNGPSQRRVIRRALANAGLSAGDIDVVEAHGTGTPLGDPIEAQALLATYGQDRDRPLWLGSLKSNIGHTQAAAGVAGVIKMVMAMRHGVLPRTLHINEPTPQVDWSAGAVELLTEARQWPALDRPRRAAVSSFGVSGTNSHVVLEQAPQQLSRPEQPGVFGTGLVPLLVSARGQDGLAGQAEKLRSWWSQRDDRLVDVSRSLVATRSVLPDRAVVVADEREAALVGLAAVADKVPAGDVVTAAGSLVQGRTVFVFPGQGAQWAGMGADLLDSCPVFASKMDECAAVLDELTGWSLLDVIRQAEGARSLGDVDVVQPVSFAVMVSLAAVWQACGVTPDAVVGHSQGEVAAAVVAGALSLQDGATIVVKRSLAIAASLSGRGAMVSVAASVDRVRELLEDGLGVAAVNGPSSVVVSGAPEAVQALIQRCADLDVRTRQVPVDYASHSSFVEGIEAELLTALASIKPVAGSVPFYSTVTGGLFDPTGLDAEYWYRNLRLSVEFDATVRELAKAGHRAFVEVSPHPVLVPGIEETLAQATKSAVVVTGTLRRDENCVRRFLNSLAVAHVHGVAVDWRAVVGEGPGWPVDLPTYAFQRQRYWLETGTGANDPAGIGLGAVDHPMLDAVTEIPGADQVLFSSRLSLWSHPWLADHAAAGDVLVPATVFVELAVRAGDEVNYPALSELVLENPLIVPAEGGVQLRVSVGPAEDSGQRTVQVHSRAEDVEAEWIRHASGRLTAEAAPADFDLRQWPPDGAVSIDDAAARAYEGLTDTGYGYGPAFQGLRAVWRRGDETFAEVVLPEDAGKAVGYGFHPALFDACLHAGVFGATRDELVLPFAWNDVRLFASGATSVRVHISPAGDDTVSLRIADPQGIPVATVGALTSRRMATRPASTTSLDDFFRVSWDRLASAPTEVTAERVVTAEDVLILAKASTVPDVVRVDIEHDRSDDRTDPDVVGSVTVRMLQILQTWLTETALQDSKLLVVTRGAVAVHHGSELTDPAGAAVRGLVRSAQAENPDRIVLLDTDNDTDPSVWCADEPELALREGVWYARRLARVGSRTELAIPPDAHMWRLVAGADRTLDGMSLVPADVEPLAAGQVRIQVRAAGLNFRDVMIGLGMYPDPGILLGNEGAGVISEVGPDVPGLAVGDHVMGVFPGAIGSSAVSDFRTVVRIPCGWSFEQAASVPTTFLTAYYALHDLAALQPGESVLVHAAAGGVGLAALQLARHFGAEVYATASQGKWEFLQAEGVAADRIANSRALDFEQQFLAATNGRGVDVVLNSLTGPFVDASLRLLPRGGRFLEMGRIDVRDPEAVRQQHAGVSYEAFVLADMDPERIRRMLTDLVALFESGALRLPPISAWDVGKARECFLYVSQGKHIGKNVVVLPKALDPDGAVLVTGGTGSLGQLVARQLVTGHGVRDLVLVGRRGRATAGVAELERELGELGARVRTVACDAADRAALAKLIGSIEPPLTAVVHTAGVIDDGVITALTPDRLDAVFGPKVRAVANLHELTAGLDLSAFVVFSSAAGSFAAPGQGNYAAANAYLDALAQHRRAAGLPAVSLGWGLWSQTTDMSAHLTDVDQKRLARGGMIGLSVPEGMALFDASFRASDAAVIPAKLDFAAMRSQAAAGSLPPLMRGLVAATRRKAQNAAKGEDLTARLSQVSPAEQEQLLLAMVGREAAAILGFGSADQLDPGKALHEVGFDSLTSVELRNRLSGLTGLRLPATLIFDHPTPLGLAGYLQRELGVTVDGVEAVMRQLDSLETALATIGPRDSAFSHVTTRLRTLAGRWAQSPETSDHDEFDVESASDDEMFRLIDSEFGVTQEGDGG</sequence>
<dbReference type="Gene3D" id="3.40.366.10">
    <property type="entry name" value="Malonyl-Coenzyme A Acyl Carrier Protein, domain 2"/>
    <property type="match status" value="1"/>
</dbReference>
<dbReference type="Pfam" id="PF14765">
    <property type="entry name" value="PS-DH"/>
    <property type="match status" value="1"/>
</dbReference>
<dbReference type="GO" id="GO:0047879">
    <property type="term" value="F:erythronolide synthase activity"/>
    <property type="evidence" value="ECO:0007669"/>
    <property type="project" value="UniProtKB-EC"/>
</dbReference>
<dbReference type="InterPro" id="IPR036291">
    <property type="entry name" value="NAD(P)-bd_dom_sf"/>
</dbReference>
<keyword evidence="4" id="KW-0808">Transferase</keyword>
<evidence type="ECO:0000256" key="12">
    <source>
        <dbReference type="ARBA" id="ARBA00063272"/>
    </source>
</evidence>
<dbReference type="Pfam" id="PF22953">
    <property type="entry name" value="SpnB_Rossmann"/>
    <property type="match status" value="1"/>
</dbReference>
<evidence type="ECO:0000313" key="19">
    <source>
        <dbReference type="Proteomes" id="UP000192674"/>
    </source>
</evidence>
<dbReference type="InterPro" id="IPR001227">
    <property type="entry name" value="Ac_transferase_dom_sf"/>
</dbReference>
<dbReference type="InterPro" id="IPR015083">
    <property type="entry name" value="NorB/c/GfsB-D-like_docking"/>
</dbReference>
<dbReference type="GO" id="GO:0031177">
    <property type="term" value="F:phosphopantetheine binding"/>
    <property type="evidence" value="ECO:0007669"/>
    <property type="project" value="InterPro"/>
</dbReference>
<gene>
    <name evidence="18" type="ORF">SAMN05661093_07447</name>
</gene>
<dbReference type="SMART" id="SM00823">
    <property type="entry name" value="PKS_PP"/>
    <property type="match status" value="1"/>
</dbReference>
<dbReference type="FunFam" id="3.40.366.10:FF:000002">
    <property type="entry name" value="Probable polyketide synthase 2"/>
    <property type="match status" value="1"/>
</dbReference>
<dbReference type="InterPro" id="IPR014030">
    <property type="entry name" value="Ketoacyl_synth_N"/>
</dbReference>
<dbReference type="CDD" id="cd00833">
    <property type="entry name" value="PKS"/>
    <property type="match status" value="1"/>
</dbReference>
<comment type="function">
    <text evidence="10">Involved in the biosynthesis of antibiotic erythromycin via the biosynthesis of its aglycone precursor, 6-deoxyerythronolide B (6-dEB).</text>
</comment>
<dbReference type="Gene3D" id="3.40.47.10">
    <property type="match status" value="1"/>
</dbReference>
<dbReference type="Pfam" id="PF08240">
    <property type="entry name" value="ADH_N"/>
    <property type="match status" value="1"/>
</dbReference>
<dbReference type="Gene3D" id="3.90.180.10">
    <property type="entry name" value="Medium-chain alcohol dehydrogenases, catalytic domain"/>
    <property type="match status" value="1"/>
</dbReference>
<feature type="region of interest" description="C-terminal hotdog fold" evidence="14">
    <location>
        <begin position="1071"/>
        <end position="1206"/>
    </location>
</feature>
<evidence type="ECO:0000259" key="16">
    <source>
        <dbReference type="PROSITE" id="PS52004"/>
    </source>
</evidence>
<dbReference type="InterPro" id="IPR018201">
    <property type="entry name" value="Ketoacyl_synth_AS"/>
</dbReference>
<feature type="domain" description="PKS/mFAS DH" evidence="17">
    <location>
        <begin position="934"/>
        <end position="1206"/>
    </location>
</feature>
<dbReference type="EMBL" id="FWXV01000008">
    <property type="protein sequence ID" value="SMD22485.1"/>
    <property type="molecule type" value="Genomic_DNA"/>
</dbReference>
<dbReference type="Gene3D" id="3.30.70.3290">
    <property type="match status" value="1"/>
</dbReference>
<dbReference type="SUPFAM" id="SSF51735">
    <property type="entry name" value="NAD(P)-binding Rossmann-fold domains"/>
    <property type="match status" value="3"/>
</dbReference>
<dbReference type="PROSITE" id="PS50075">
    <property type="entry name" value="CARRIER"/>
    <property type="match status" value="1"/>
</dbReference>
<dbReference type="GO" id="GO:0004315">
    <property type="term" value="F:3-oxoacyl-[acyl-carrier-protein] synthase activity"/>
    <property type="evidence" value="ECO:0007669"/>
    <property type="project" value="InterPro"/>
</dbReference>
<evidence type="ECO:0000313" key="18">
    <source>
        <dbReference type="EMBL" id="SMD22485.1"/>
    </source>
</evidence>
<evidence type="ECO:0000256" key="2">
    <source>
        <dbReference type="ARBA" id="ARBA00022450"/>
    </source>
</evidence>
<dbReference type="InterPro" id="IPR013154">
    <property type="entry name" value="ADH-like_N"/>
</dbReference>
<feature type="active site" description="Proton donor; for dehydratase activity" evidence="14">
    <location>
        <position position="1131"/>
    </location>
</feature>
<dbReference type="PROSITE" id="PS00606">
    <property type="entry name" value="KS3_1"/>
    <property type="match status" value="1"/>
</dbReference>
<accession>A0A1Y5Y0M7</accession>
<dbReference type="GO" id="GO:0008270">
    <property type="term" value="F:zinc ion binding"/>
    <property type="evidence" value="ECO:0007669"/>
    <property type="project" value="InterPro"/>
</dbReference>
<dbReference type="InterPro" id="IPR042104">
    <property type="entry name" value="PKS_dehydratase_sf"/>
</dbReference>
<proteinExistence type="predicted"/>
<keyword evidence="3" id="KW-0597">Phosphoprotein</keyword>
<dbReference type="CDD" id="cd08956">
    <property type="entry name" value="KR_3_FAS_SDR_x"/>
    <property type="match status" value="1"/>
</dbReference>
<comment type="catalytic activity">
    <reaction evidence="9">
        <text>6 (S)-methylmalonyl-CoA + propanoyl-CoA + 6 NADPH + 12 H(+) = 6-deoxyerythronolide B + 6 CO2 + 6 NADP(+) + 7 CoA + H2O</text>
        <dbReference type="Rhea" id="RHEA:23068"/>
        <dbReference type="ChEBI" id="CHEBI:15377"/>
        <dbReference type="ChEBI" id="CHEBI:15378"/>
        <dbReference type="ChEBI" id="CHEBI:16089"/>
        <dbReference type="ChEBI" id="CHEBI:16526"/>
        <dbReference type="ChEBI" id="CHEBI:57287"/>
        <dbReference type="ChEBI" id="CHEBI:57327"/>
        <dbReference type="ChEBI" id="CHEBI:57392"/>
        <dbReference type="ChEBI" id="CHEBI:57783"/>
        <dbReference type="ChEBI" id="CHEBI:58349"/>
        <dbReference type="EC" id="2.3.1.94"/>
    </reaction>
</comment>
<name>A0A1Y5Y0M7_KIBAR</name>
<feature type="domain" description="Ketosynthase family 3 (KS3)" evidence="16">
    <location>
        <begin position="35"/>
        <end position="463"/>
    </location>
</feature>
<evidence type="ECO:0000256" key="11">
    <source>
        <dbReference type="ARBA" id="ARBA00060622"/>
    </source>
</evidence>
<evidence type="ECO:0000256" key="9">
    <source>
        <dbReference type="ARBA" id="ARBA00052442"/>
    </source>
</evidence>
<dbReference type="SUPFAM" id="SSF50129">
    <property type="entry name" value="GroES-like"/>
    <property type="match status" value="1"/>
</dbReference>
<dbReference type="CDD" id="cd05195">
    <property type="entry name" value="enoyl_red"/>
    <property type="match status" value="1"/>
</dbReference>
<dbReference type="Pfam" id="PF16197">
    <property type="entry name" value="KAsynt_C_assoc"/>
    <property type="match status" value="1"/>
</dbReference>
<dbReference type="SUPFAM" id="SSF52151">
    <property type="entry name" value="FabD/lysophospholipase-like"/>
    <property type="match status" value="1"/>
</dbReference>
<dbReference type="Gene3D" id="3.10.129.110">
    <property type="entry name" value="Polyketide synthase dehydratase"/>
    <property type="match status" value="1"/>
</dbReference>
<dbReference type="Gene3D" id="3.40.50.11460">
    <property type="match status" value="1"/>
</dbReference>
<dbReference type="Gene3D" id="1.10.1200.10">
    <property type="entry name" value="ACP-like"/>
    <property type="match status" value="1"/>
</dbReference>
<dbReference type="Pfam" id="PF13602">
    <property type="entry name" value="ADH_zinc_N_2"/>
    <property type="match status" value="1"/>
</dbReference>
<dbReference type="InterPro" id="IPR049900">
    <property type="entry name" value="PKS_mFAS_DH"/>
</dbReference>
<dbReference type="FunFam" id="3.40.47.10:FF:000019">
    <property type="entry name" value="Polyketide synthase type I"/>
    <property type="match status" value="1"/>
</dbReference>
<dbReference type="InterPro" id="IPR049552">
    <property type="entry name" value="PKS_DH_N"/>
</dbReference>
<dbReference type="Pfam" id="PF08659">
    <property type="entry name" value="KR"/>
    <property type="match status" value="1"/>
</dbReference>
<dbReference type="SMART" id="SM00825">
    <property type="entry name" value="PKS_KS"/>
    <property type="match status" value="1"/>
</dbReference>
<organism evidence="18 19">
    <name type="scientific">Kibdelosporangium aridum</name>
    <dbReference type="NCBI Taxonomy" id="2030"/>
    <lineage>
        <taxon>Bacteria</taxon>
        <taxon>Bacillati</taxon>
        <taxon>Actinomycetota</taxon>
        <taxon>Actinomycetes</taxon>
        <taxon>Pseudonocardiales</taxon>
        <taxon>Pseudonocardiaceae</taxon>
        <taxon>Kibdelosporangium</taxon>
    </lineage>
</organism>
<dbReference type="Pfam" id="PF00550">
    <property type="entry name" value="PP-binding"/>
    <property type="match status" value="1"/>
</dbReference>
<feature type="domain" description="Carrier" evidence="15">
    <location>
        <begin position="1985"/>
        <end position="2060"/>
    </location>
</feature>
<dbReference type="GO" id="GO:0016491">
    <property type="term" value="F:oxidoreductase activity"/>
    <property type="evidence" value="ECO:0007669"/>
    <property type="project" value="InterPro"/>
</dbReference>
<dbReference type="InterPro" id="IPR006162">
    <property type="entry name" value="Ppantetheine_attach_site"/>
</dbReference>
<evidence type="ECO:0000256" key="4">
    <source>
        <dbReference type="ARBA" id="ARBA00022679"/>
    </source>
</evidence>
<keyword evidence="19" id="KW-1185">Reference proteome</keyword>
<dbReference type="SUPFAM" id="SSF53901">
    <property type="entry name" value="Thiolase-like"/>
    <property type="match status" value="1"/>
</dbReference>
<dbReference type="OrthoDB" id="9778690at2"/>
<dbReference type="SUPFAM" id="SSF47336">
    <property type="entry name" value="ACP-like"/>
    <property type="match status" value="1"/>
</dbReference>
<dbReference type="GO" id="GO:0006633">
    <property type="term" value="P:fatty acid biosynthetic process"/>
    <property type="evidence" value="ECO:0007669"/>
    <property type="project" value="InterPro"/>
</dbReference>
<comment type="subunit">
    <text evidence="12">Homodimer. Erythronolide synthase is composed of EryAI, EryAII and EryAIII multimodular (2 modules) polypeptides each coding for a functional synthase subunit which participates in 2 of the six FAS-like elongation steps required for formation of the polyketide. Module 1, 2, 3, 4, 5, and 6 participating in biosynthesis steps 1, 2, 3, 4, 5, and 6, respectively.</text>
</comment>
<dbReference type="Gene3D" id="3.40.50.720">
    <property type="entry name" value="NAD(P)-binding Rossmann-like Domain"/>
    <property type="match status" value="1"/>
</dbReference>
<keyword evidence="2" id="KW-0596">Phosphopantetheine</keyword>
<dbReference type="GO" id="GO:0033068">
    <property type="term" value="P:macrolide biosynthetic process"/>
    <property type="evidence" value="ECO:0007669"/>
    <property type="project" value="UniProtKB-ARBA"/>
</dbReference>
<evidence type="ECO:0000256" key="8">
    <source>
        <dbReference type="ARBA" id="ARBA00023315"/>
    </source>
</evidence>
<dbReference type="Proteomes" id="UP000192674">
    <property type="component" value="Unassembled WGS sequence"/>
</dbReference>
<keyword evidence="8" id="KW-0012">Acyltransferase</keyword>
<dbReference type="SMART" id="SM00829">
    <property type="entry name" value="PKS_ER"/>
    <property type="match status" value="1"/>
</dbReference>
<dbReference type="Pfam" id="PF21089">
    <property type="entry name" value="PKS_DH_N"/>
    <property type="match status" value="1"/>
</dbReference>
<feature type="active site" description="Proton acceptor; for dehydratase activity" evidence="14">
    <location>
        <position position="966"/>
    </location>
</feature>
<comment type="pathway">
    <text evidence="11">Antibiotic biosynthesis; erythromycin biosynthesis.</text>
</comment>
<dbReference type="SMART" id="SM00822">
    <property type="entry name" value="PKS_KR"/>
    <property type="match status" value="1"/>
</dbReference>
<dbReference type="FunFam" id="3.40.50.720:FF:000209">
    <property type="entry name" value="Polyketide synthase Pks12"/>
    <property type="match status" value="1"/>
</dbReference>
<dbReference type="PANTHER" id="PTHR43775:SF51">
    <property type="entry name" value="INACTIVE PHENOLPHTHIOCEROL SYNTHESIS POLYKETIDE SYNTHASE TYPE I PKS1-RELATED"/>
    <property type="match status" value="1"/>
</dbReference>
<evidence type="ECO:0000256" key="7">
    <source>
        <dbReference type="ARBA" id="ARBA00023268"/>
    </source>
</evidence>
<feature type="region of interest" description="N-terminal hotdog fold" evidence="14">
    <location>
        <begin position="934"/>
        <end position="1057"/>
    </location>
</feature>
<evidence type="ECO:0000256" key="10">
    <source>
        <dbReference type="ARBA" id="ARBA00060158"/>
    </source>
</evidence>
<dbReference type="Pfam" id="PF00698">
    <property type="entry name" value="Acyl_transf_1"/>
    <property type="match status" value="1"/>
</dbReference>
<dbReference type="SMART" id="SM00827">
    <property type="entry name" value="PKS_AT"/>
    <property type="match status" value="1"/>
</dbReference>
<dbReference type="InterPro" id="IPR014043">
    <property type="entry name" value="Acyl_transferase_dom"/>
</dbReference>
<keyword evidence="7" id="KW-0511">Multifunctional enzyme</keyword>
<dbReference type="EC" id="2.3.1.94" evidence="13"/>
<dbReference type="InterPro" id="IPR002364">
    <property type="entry name" value="Quin_OxRdtase/zeta-crystal_CS"/>
</dbReference>
<dbReference type="InterPro" id="IPR016036">
    <property type="entry name" value="Malonyl_transacylase_ACP-bd"/>
</dbReference>
<evidence type="ECO:0000256" key="1">
    <source>
        <dbReference type="ARBA" id="ARBA00001957"/>
    </source>
</evidence>
<dbReference type="PANTHER" id="PTHR43775">
    <property type="entry name" value="FATTY ACID SYNTHASE"/>
    <property type="match status" value="1"/>
</dbReference>
<dbReference type="InterPro" id="IPR020807">
    <property type="entry name" value="PKS_DH"/>
</dbReference>
<dbReference type="FunFam" id="1.10.1200.10:FF:000007">
    <property type="entry name" value="Probable polyketide synthase pks17"/>
    <property type="match status" value="1"/>
</dbReference>
<evidence type="ECO:0000256" key="14">
    <source>
        <dbReference type="PROSITE-ProRule" id="PRU01363"/>
    </source>
</evidence>
<protein>
    <recommendedName>
        <fullName evidence="13">6-deoxyerythronolide-B synthase</fullName>
        <ecNumber evidence="13">2.3.1.94</ecNumber>
    </recommendedName>
</protein>
<dbReference type="InterPro" id="IPR011032">
    <property type="entry name" value="GroES-like_sf"/>
</dbReference>
<reference evidence="18 19" key="1">
    <citation type="submission" date="2017-04" db="EMBL/GenBank/DDBJ databases">
        <authorList>
            <person name="Afonso C.L."/>
            <person name="Miller P.J."/>
            <person name="Scott M.A."/>
            <person name="Spackman E."/>
            <person name="Goraichik I."/>
            <person name="Dimitrov K.M."/>
            <person name="Suarez D.L."/>
            <person name="Swayne D.E."/>
        </authorList>
    </citation>
    <scope>NUCLEOTIDE SEQUENCE [LARGE SCALE GENOMIC DNA]</scope>
    <source>
        <strain evidence="18 19">DSM 43828</strain>
    </source>
</reference>
<evidence type="ECO:0000256" key="5">
    <source>
        <dbReference type="ARBA" id="ARBA00022737"/>
    </source>
</evidence>
<dbReference type="InterPro" id="IPR050091">
    <property type="entry name" value="PKS_NRPS_Biosynth_Enz"/>
</dbReference>
<dbReference type="InterPro" id="IPR013968">
    <property type="entry name" value="PKS_KR"/>
</dbReference>
<dbReference type="InterPro" id="IPR055123">
    <property type="entry name" value="SpnB-like_Rossmann"/>
</dbReference>
<dbReference type="SMART" id="SM00826">
    <property type="entry name" value="PKS_DH"/>
    <property type="match status" value="1"/>
</dbReference>
<dbReference type="Pfam" id="PF00109">
    <property type="entry name" value="ketoacyl-synt"/>
    <property type="match status" value="1"/>
</dbReference>
<dbReference type="InterPro" id="IPR009081">
    <property type="entry name" value="PP-bd_ACP"/>
</dbReference>
<dbReference type="SUPFAM" id="SSF55048">
    <property type="entry name" value="Probable ACP-binding domain of malonyl-CoA ACP transacylase"/>
    <property type="match status" value="1"/>
</dbReference>
<keyword evidence="5" id="KW-0677">Repeat</keyword>
<dbReference type="PROSITE" id="PS01162">
    <property type="entry name" value="QOR_ZETA_CRYSTAL"/>
    <property type="match status" value="1"/>
</dbReference>
<dbReference type="InterPro" id="IPR057326">
    <property type="entry name" value="KR_dom"/>
</dbReference>
<dbReference type="InterPro" id="IPR014031">
    <property type="entry name" value="Ketoacyl_synth_C"/>
</dbReference>
<dbReference type="InterPro" id="IPR049551">
    <property type="entry name" value="PKS_DH_C"/>
</dbReference>
<keyword evidence="6" id="KW-0045">Antibiotic biosynthesis</keyword>